<organism evidence="3 4">
    <name type="scientific">Puia dinghuensis</name>
    <dbReference type="NCBI Taxonomy" id="1792502"/>
    <lineage>
        <taxon>Bacteria</taxon>
        <taxon>Pseudomonadati</taxon>
        <taxon>Bacteroidota</taxon>
        <taxon>Chitinophagia</taxon>
        <taxon>Chitinophagales</taxon>
        <taxon>Chitinophagaceae</taxon>
        <taxon>Puia</taxon>
    </lineage>
</organism>
<comment type="caution">
    <text evidence="3">The sequence shown here is derived from an EMBL/GenBank/DDBJ whole genome shotgun (WGS) entry which is preliminary data.</text>
</comment>
<dbReference type="Proteomes" id="UP000607559">
    <property type="component" value="Unassembled WGS sequence"/>
</dbReference>
<proteinExistence type="predicted"/>
<evidence type="ECO:0000259" key="2">
    <source>
        <dbReference type="Pfam" id="PF26628"/>
    </source>
</evidence>
<feature type="domain" description="Secretion system C-terminal sorting" evidence="1">
    <location>
        <begin position="571"/>
        <end position="645"/>
    </location>
</feature>
<dbReference type="InterPro" id="IPR058515">
    <property type="entry name" value="DUF8202"/>
</dbReference>
<sequence length="646" mass="68834">MDSTDLPVLWLRADKTPDSAWKDVTGHGYDGTFFGVGPRQHVLLNYNPAIWFNGADDSVRIPYNLDSLTEMTYIAVFVPADTSEAAVWGTSGAFLRNTWMTTHRVNGPDSTADTVITSGKIAVMSTVLQSWMRNDSLLPSPTACLLFGAAGQAGVSGVTSSGGAGGTGGGASSVLPFKGALAELLVFDRSLDVLTQVQYETYLAIKYGIPLTQGNYVSAGQTVLWKADKNKNYAWRVTGLGREDYFSLHQKQAVSAIDADSLLVVSNGDPQSSNAANADTLANGNYLVWGDNNKALTLAATPDSQLQLMNRSWLMNVSGAGAHTMATTIRVSKKNLPSSPNGYWLVVNPGGYPGYPVDSLIYHLPDSTSGDTLVYYRRVRWDPDGSGKDLFGLAQARDLLLKLRVLDSPTCANPMLGKVMLSAVGGQSPYFYRVMNSAGQVISSGSFVDSGASVTNLSMGKYSLLLTDVQGHQSLRTLTMVVPQSQYLNIGLGGDQVLPAGGQLYFDASRYVAAGAAEAYQWTGDNGFHATTPVIAVSEPGKYSVVVTSTAGCVFHDSVDVLGNAGQYVAVYPSPSVDGNFTISISLPKAGEVSAGIYDVNGNRVQEMAGHQNTEYRFTGHIATPGVYMINVKTPKGVESHKLLIL</sequence>
<dbReference type="Gene3D" id="2.60.40.10">
    <property type="entry name" value="Immunoglobulins"/>
    <property type="match status" value="1"/>
</dbReference>
<dbReference type="EMBL" id="BMJC01000008">
    <property type="protein sequence ID" value="GGB25036.1"/>
    <property type="molecule type" value="Genomic_DNA"/>
</dbReference>
<evidence type="ECO:0000259" key="1">
    <source>
        <dbReference type="Pfam" id="PF18962"/>
    </source>
</evidence>
<dbReference type="InterPro" id="IPR013783">
    <property type="entry name" value="Ig-like_fold"/>
</dbReference>
<evidence type="ECO:0000313" key="4">
    <source>
        <dbReference type="Proteomes" id="UP000607559"/>
    </source>
</evidence>
<evidence type="ECO:0008006" key="5">
    <source>
        <dbReference type="Google" id="ProtNLM"/>
    </source>
</evidence>
<dbReference type="AlphaFoldDB" id="A0A8J2UJ28"/>
<protein>
    <recommendedName>
        <fullName evidence="5">T9SS C-terminal target domain-containing protein</fullName>
    </recommendedName>
</protein>
<dbReference type="Pfam" id="PF26628">
    <property type="entry name" value="DUF8202"/>
    <property type="match status" value="1"/>
</dbReference>
<reference evidence="3" key="1">
    <citation type="journal article" date="2014" name="Int. J. Syst. Evol. Microbiol.">
        <title>Complete genome sequence of Corynebacterium casei LMG S-19264T (=DSM 44701T), isolated from a smear-ripened cheese.</title>
        <authorList>
            <consortium name="US DOE Joint Genome Institute (JGI-PGF)"/>
            <person name="Walter F."/>
            <person name="Albersmeier A."/>
            <person name="Kalinowski J."/>
            <person name="Ruckert C."/>
        </authorList>
    </citation>
    <scope>NUCLEOTIDE SEQUENCE</scope>
    <source>
        <strain evidence="3">CGMCC 1.15448</strain>
    </source>
</reference>
<keyword evidence="4" id="KW-1185">Reference proteome</keyword>
<dbReference type="NCBIfam" id="TIGR04183">
    <property type="entry name" value="Por_Secre_tail"/>
    <property type="match status" value="1"/>
</dbReference>
<accession>A0A8J2UJ28</accession>
<reference evidence="3" key="2">
    <citation type="submission" date="2020-09" db="EMBL/GenBank/DDBJ databases">
        <authorList>
            <person name="Sun Q."/>
            <person name="Zhou Y."/>
        </authorList>
    </citation>
    <scope>NUCLEOTIDE SEQUENCE</scope>
    <source>
        <strain evidence="3">CGMCC 1.15448</strain>
    </source>
</reference>
<feature type="domain" description="DUF8202" evidence="2">
    <location>
        <begin position="197"/>
        <end position="348"/>
    </location>
</feature>
<evidence type="ECO:0000313" key="3">
    <source>
        <dbReference type="EMBL" id="GGB25036.1"/>
    </source>
</evidence>
<name>A0A8J2UJ28_9BACT</name>
<dbReference type="InterPro" id="IPR026444">
    <property type="entry name" value="Secre_tail"/>
</dbReference>
<gene>
    <name evidence="3" type="ORF">GCM10011511_56230</name>
</gene>
<dbReference type="Pfam" id="PF18962">
    <property type="entry name" value="Por_Secre_tail"/>
    <property type="match status" value="1"/>
</dbReference>